<dbReference type="EMBL" id="AP022581">
    <property type="protein sequence ID" value="BBX98749.1"/>
    <property type="molecule type" value="Genomic_DNA"/>
</dbReference>
<protein>
    <submittedName>
        <fullName evidence="1">Uncharacterized protein</fullName>
    </submittedName>
</protein>
<proteinExistence type="predicted"/>
<evidence type="ECO:0000313" key="2">
    <source>
        <dbReference type="Proteomes" id="UP000466396"/>
    </source>
</evidence>
<name>A0A7I7NQX3_9MYCO</name>
<dbReference type="KEGG" id="mlj:MLAC_40430"/>
<dbReference type="AlphaFoldDB" id="A0A7I7NQX3"/>
<reference evidence="1 2" key="1">
    <citation type="journal article" date="2019" name="Emerg. Microbes Infect.">
        <title>Comprehensive subspecies identification of 175 nontuberculous mycobacteria species based on 7547 genomic profiles.</title>
        <authorList>
            <person name="Matsumoto Y."/>
            <person name="Kinjo T."/>
            <person name="Motooka D."/>
            <person name="Nabeya D."/>
            <person name="Jung N."/>
            <person name="Uechi K."/>
            <person name="Horii T."/>
            <person name="Iida T."/>
            <person name="Fujita J."/>
            <person name="Nakamura S."/>
        </authorList>
    </citation>
    <scope>NUCLEOTIDE SEQUENCE [LARGE SCALE GENOMIC DNA]</scope>
    <source>
        <strain evidence="1 2">JCM 15657</strain>
    </source>
</reference>
<keyword evidence="2" id="KW-1185">Reference proteome</keyword>
<sequence length="69" mass="7260">MTFEPGSMTNPARLATIVNFVLGVKSPRNCPYTRAKITTATTNNPTPASLYGGFRGALIFAGVVMAVTP</sequence>
<dbReference type="Proteomes" id="UP000466396">
    <property type="component" value="Chromosome"/>
</dbReference>
<evidence type="ECO:0000313" key="1">
    <source>
        <dbReference type="EMBL" id="BBX98749.1"/>
    </source>
</evidence>
<gene>
    <name evidence="1" type="ORF">MLAC_40430</name>
</gene>
<accession>A0A7I7NQX3</accession>
<organism evidence="1 2">
    <name type="scientific">Mycobacterium lacus</name>
    <dbReference type="NCBI Taxonomy" id="169765"/>
    <lineage>
        <taxon>Bacteria</taxon>
        <taxon>Bacillati</taxon>
        <taxon>Actinomycetota</taxon>
        <taxon>Actinomycetes</taxon>
        <taxon>Mycobacteriales</taxon>
        <taxon>Mycobacteriaceae</taxon>
        <taxon>Mycobacterium</taxon>
    </lineage>
</organism>